<dbReference type="KEGG" id="fmr:Fuma_01752"/>
<evidence type="ECO:0000313" key="8">
    <source>
        <dbReference type="Proteomes" id="UP000187735"/>
    </source>
</evidence>
<keyword evidence="2" id="KW-0812">Transmembrane</keyword>
<dbReference type="GO" id="GO:0098046">
    <property type="term" value="C:type V protein secretion system complex"/>
    <property type="evidence" value="ECO:0007669"/>
    <property type="project" value="TreeGrafter"/>
</dbReference>
<keyword evidence="3" id="KW-0998">Cell outer membrane</keyword>
<dbReference type="PANTHER" id="PTHR34597">
    <property type="entry name" value="SLR1661 PROTEIN"/>
    <property type="match status" value="1"/>
</dbReference>
<dbReference type="InterPro" id="IPR005565">
    <property type="entry name" value="Hemolysn_activator_HlyB_C"/>
</dbReference>
<keyword evidence="8" id="KW-1185">Reference proteome</keyword>
<gene>
    <name evidence="7" type="primary">hxuB_2</name>
    <name evidence="7" type="ORF">Fuma_01752</name>
</gene>
<protein>
    <submittedName>
        <fullName evidence="7">Heme/hemopexin transporter protein HuxB</fullName>
    </submittedName>
</protein>
<dbReference type="EMBL" id="CP017641">
    <property type="protein sequence ID" value="APZ92145.1"/>
    <property type="molecule type" value="Genomic_DNA"/>
</dbReference>
<dbReference type="Pfam" id="PF03865">
    <property type="entry name" value="ShlB"/>
    <property type="match status" value="1"/>
</dbReference>
<organism evidence="7 8">
    <name type="scientific">Fuerstiella marisgermanici</name>
    <dbReference type="NCBI Taxonomy" id="1891926"/>
    <lineage>
        <taxon>Bacteria</taxon>
        <taxon>Pseudomonadati</taxon>
        <taxon>Planctomycetota</taxon>
        <taxon>Planctomycetia</taxon>
        <taxon>Planctomycetales</taxon>
        <taxon>Planctomycetaceae</taxon>
        <taxon>Fuerstiella</taxon>
    </lineage>
</organism>
<dbReference type="Gene3D" id="2.40.160.50">
    <property type="entry name" value="membrane protein fhac: a member of the omp85/tpsb transporter family"/>
    <property type="match status" value="1"/>
</dbReference>
<dbReference type="GO" id="GO:0046819">
    <property type="term" value="P:protein secretion by the type V secretion system"/>
    <property type="evidence" value="ECO:0007669"/>
    <property type="project" value="TreeGrafter"/>
</dbReference>
<dbReference type="AlphaFoldDB" id="A0A1P8WDK2"/>
<dbReference type="Pfam" id="PF08479">
    <property type="entry name" value="POTRA_2"/>
    <property type="match status" value="1"/>
</dbReference>
<evidence type="ECO:0000259" key="6">
    <source>
        <dbReference type="Pfam" id="PF08479"/>
    </source>
</evidence>
<evidence type="ECO:0000259" key="5">
    <source>
        <dbReference type="Pfam" id="PF03865"/>
    </source>
</evidence>
<name>A0A1P8WDK2_9PLAN</name>
<dbReference type="PANTHER" id="PTHR34597:SF3">
    <property type="entry name" value="OUTER MEMBRANE TRANSPORTER CDIB"/>
    <property type="match status" value="1"/>
</dbReference>
<evidence type="ECO:0000256" key="1">
    <source>
        <dbReference type="ARBA" id="ARBA00022452"/>
    </source>
</evidence>
<evidence type="ECO:0000313" key="7">
    <source>
        <dbReference type="EMBL" id="APZ92145.1"/>
    </source>
</evidence>
<dbReference type="GO" id="GO:0008320">
    <property type="term" value="F:protein transmembrane transporter activity"/>
    <property type="evidence" value="ECO:0007669"/>
    <property type="project" value="TreeGrafter"/>
</dbReference>
<sequence length="590" mass="65347">MEDANRFRPSLLAGSLLILTMLHSNIAHGQNFDRYRPLDPSRLPNANAPQSVPAPELPPKNHDDRPLINCLNAVVVVDRADKVSLEPAIDELTGVHYDFAVQDSLVYSDCVRHIVESHIGQPLSLKSLNQMARDIAKAYRDCGQPIVDVQIPEQRISSGTLHLVIVESVIGRVLIDPDCVFNCCELDRWIECTCPGDRVYESKLQSDLFWVNQNPFRRVKVDFRPGSVSGTTDVIYQSNDVTPLRGYVGADDTGVKSLNYGRFFAGVMYGNMFGRGGQLSYQYTTDQSFQRLKAHSVNYNHAVNRRYSVGTYGSYATVSPMLGGGLNQDGESWQVGVSTTRHLIRSAQHSRNLTAGLDFKSTNNNLEFAGSTVSASNADLVQLRFGVDDFVRSSVDEYMSLKADIYVGPGGGGTGSHSAAAFQTIRPGSSPDYLYARFTGEETSLIGCDWMLLSRLTGQVASERLLFSETLGLGGYDTIRGFDQRAFNADSGWIANFEFGPRTTRWGDPDDVHSRRIFAFMDLGNGYLSNARAGEDAYTFAASTGVGLRFNVSDRLSARLDWGYGWQDIDNARRSNRLHMGFTWIPGRRP</sequence>
<evidence type="ECO:0000256" key="2">
    <source>
        <dbReference type="ARBA" id="ARBA00022692"/>
    </source>
</evidence>
<evidence type="ECO:0000256" key="3">
    <source>
        <dbReference type="ARBA" id="ARBA00023237"/>
    </source>
</evidence>
<keyword evidence="1" id="KW-0472">Membrane</keyword>
<dbReference type="InterPro" id="IPR013686">
    <property type="entry name" value="Polypept-transport_assoc_ShlB"/>
</dbReference>
<proteinExistence type="predicted"/>
<dbReference type="Gene3D" id="3.10.20.310">
    <property type="entry name" value="membrane protein fhac"/>
    <property type="match status" value="1"/>
</dbReference>
<dbReference type="InterPro" id="IPR051544">
    <property type="entry name" value="TPS_OM_transporter"/>
</dbReference>
<dbReference type="Proteomes" id="UP000187735">
    <property type="component" value="Chromosome"/>
</dbReference>
<feature type="domain" description="Polypeptide-transport-associated ShlB-type" evidence="6">
    <location>
        <begin position="111"/>
        <end position="167"/>
    </location>
</feature>
<dbReference type="STRING" id="1891926.Fuma_01752"/>
<dbReference type="RefSeq" id="WP_077023805.1">
    <property type="nucleotide sequence ID" value="NZ_CP017641.1"/>
</dbReference>
<reference evidence="7 8" key="1">
    <citation type="journal article" date="2016" name="Front. Microbiol.">
        <title>Fuerstia marisgermanicae gen. nov., sp. nov., an Unusual Member of the Phylum Planctomycetes from the German Wadden Sea.</title>
        <authorList>
            <person name="Kohn T."/>
            <person name="Heuer A."/>
            <person name="Jogler M."/>
            <person name="Vollmers J."/>
            <person name="Boedeker C."/>
            <person name="Bunk B."/>
            <person name="Rast P."/>
            <person name="Borchert D."/>
            <person name="Glockner I."/>
            <person name="Freese H.M."/>
            <person name="Klenk H.P."/>
            <person name="Overmann J."/>
            <person name="Kaster A.K."/>
            <person name="Rohde M."/>
            <person name="Wiegand S."/>
            <person name="Jogler C."/>
        </authorList>
    </citation>
    <scope>NUCLEOTIDE SEQUENCE [LARGE SCALE GENOMIC DNA]</scope>
    <source>
        <strain evidence="7 8">NH11</strain>
    </source>
</reference>
<evidence type="ECO:0000256" key="4">
    <source>
        <dbReference type="SAM" id="MobiDB-lite"/>
    </source>
</evidence>
<keyword evidence="1" id="KW-1134">Transmembrane beta strand</keyword>
<feature type="region of interest" description="Disordered" evidence="4">
    <location>
        <begin position="37"/>
        <end position="63"/>
    </location>
</feature>
<feature type="domain" description="Haemolysin activator HlyB C-terminal" evidence="5">
    <location>
        <begin position="230"/>
        <end position="549"/>
    </location>
</feature>
<accession>A0A1P8WDK2</accession>